<evidence type="ECO:0000256" key="1">
    <source>
        <dbReference type="SAM" id="SignalP"/>
    </source>
</evidence>
<feature type="chain" id="PRO_5004580097" description="CUB domain-containing protein" evidence="1">
    <location>
        <begin position="26"/>
        <end position="337"/>
    </location>
</feature>
<dbReference type="EnsemblMetazoa" id="tetur02g14310.1">
    <property type="protein sequence ID" value="tetur02g14310.1"/>
    <property type="gene ID" value="tetur02g14310"/>
</dbReference>
<evidence type="ECO:0000313" key="2">
    <source>
        <dbReference type="EnsemblMetazoa" id="tetur02g14310.1"/>
    </source>
</evidence>
<keyword evidence="1" id="KW-0732">Signal</keyword>
<dbReference type="EMBL" id="CAEY01000842">
    <property type="status" value="NOT_ANNOTATED_CDS"/>
    <property type="molecule type" value="Genomic_DNA"/>
</dbReference>
<name>T1JY45_TETUR</name>
<reference evidence="2" key="2">
    <citation type="submission" date="2015-06" db="UniProtKB">
        <authorList>
            <consortium name="EnsemblMetazoa"/>
        </authorList>
    </citation>
    <scope>IDENTIFICATION</scope>
</reference>
<evidence type="ECO:0000313" key="3">
    <source>
        <dbReference type="Proteomes" id="UP000015104"/>
    </source>
</evidence>
<accession>T1JY45</accession>
<feature type="signal peptide" evidence="1">
    <location>
        <begin position="1"/>
        <end position="25"/>
    </location>
</feature>
<dbReference type="HOGENOM" id="CLU_835038_0_0_1"/>
<keyword evidence="3" id="KW-1185">Reference proteome</keyword>
<reference evidence="3" key="1">
    <citation type="submission" date="2011-08" db="EMBL/GenBank/DDBJ databases">
        <authorList>
            <person name="Rombauts S."/>
        </authorList>
    </citation>
    <scope>NUCLEOTIDE SEQUENCE</scope>
    <source>
        <strain evidence="3">London</strain>
    </source>
</reference>
<dbReference type="Proteomes" id="UP000015104">
    <property type="component" value="Unassembled WGS sequence"/>
</dbReference>
<protein>
    <recommendedName>
        <fullName evidence="4">CUB domain-containing protein</fullName>
    </recommendedName>
</protein>
<proteinExistence type="predicted"/>
<sequence>MVCIDMAQITLFSTVLFMFIVLSSTTTTANWKECFDFSCPIKNITFLFKTDDHFDEVRSDIHLSYSNSSSDGIRFELEANKSDNLKMLMIQCDENTSNVLFTCGTIPDYSNQPEMNGTAIYLNGKVFCSWSIEISNSKFPFELIDPPQYYISESGYQIHYDLTQTVPVAAADYSQLPKNVKPFVDGYQYKAVGSEKYLLIARVAKKKTEFLLKVNGETPKLVEVNLKSDIGIGIVCNFEDQVFTMFTTYRGEKTKELFLGGGKIDGNECLWTISDSLKILSGPVKLKETTYELQIIENKRFVYFVENNFSTTPSSASSSLTIAKSLLIFMLFFVIFA</sequence>
<organism evidence="2 3">
    <name type="scientific">Tetranychus urticae</name>
    <name type="common">Two-spotted spider mite</name>
    <dbReference type="NCBI Taxonomy" id="32264"/>
    <lineage>
        <taxon>Eukaryota</taxon>
        <taxon>Metazoa</taxon>
        <taxon>Ecdysozoa</taxon>
        <taxon>Arthropoda</taxon>
        <taxon>Chelicerata</taxon>
        <taxon>Arachnida</taxon>
        <taxon>Acari</taxon>
        <taxon>Acariformes</taxon>
        <taxon>Trombidiformes</taxon>
        <taxon>Prostigmata</taxon>
        <taxon>Eleutherengona</taxon>
        <taxon>Raphignathae</taxon>
        <taxon>Tetranychoidea</taxon>
        <taxon>Tetranychidae</taxon>
        <taxon>Tetranychus</taxon>
    </lineage>
</organism>
<dbReference type="AlphaFoldDB" id="T1JY45"/>
<evidence type="ECO:0008006" key="4">
    <source>
        <dbReference type="Google" id="ProtNLM"/>
    </source>
</evidence>